<dbReference type="SUPFAM" id="SSF101386">
    <property type="entry name" value="all-alpha NTP pyrophosphatases"/>
    <property type="match status" value="1"/>
</dbReference>
<dbReference type="STRING" id="1519643.SAMN06295933_0275"/>
<dbReference type="AlphaFoldDB" id="A0A1X7C3I4"/>
<evidence type="ECO:0000313" key="1">
    <source>
        <dbReference type="EMBL" id="SME89326.1"/>
    </source>
</evidence>
<protein>
    <submittedName>
        <fullName evidence="1">Uncharacterized protein</fullName>
    </submittedName>
</protein>
<dbReference type="Proteomes" id="UP000192906">
    <property type="component" value="Unassembled WGS sequence"/>
</dbReference>
<accession>A0A1X7C3I4</accession>
<sequence length="98" mass="10800">MSKILKRANEVFGPVKTIIKASEESAELAAAIAKLGCADGPCTDEWAGVVDEMADVEITTERLSMLYPTGRDDFEEAVFKRKAFKLKRLEGVLDEYTA</sequence>
<dbReference type="RefSeq" id="WP_085097216.1">
    <property type="nucleotide sequence ID" value="NZ_FWZU01000001.1"/>
</dbReference>
<evidence type="ECO:0000313" key="2">
    <source>
        <dbReference type="Proteomes" id="UP000192906"/>
    </source>
</evidence>
<dbReference type="EMBL" id="FWZU01000001">
    <property type="protein sequence ID" value="SME89326.1"/>
    <property type="molecule type" value="Genomic_DNA"/>
</dbReference>
<organism evidence="1 2">
    <name type="scientific">Desulfovibrio gilichinskyi</name>
    <dbReference type="NCBI Taxonomy" id="1519643"/>
    <lineage>
        <taxon>Bacteria</taxon>
        <taxon>Pseudomonadati</taxon>
        <taxon>Thermodesulfobacteriota</taxon>
        <taxon>Desulfovibrionia</taxon>
        <taxon>Desulfovibrionales</taxon>
        <taxon>Desulfovibrionaceae</taxon>
        <taxon>Desulfovibrio</taxon>
    </lineage>
</organism>
<name>A0A1X7C3I4_9BACT</name>
<proteinExistence type="predicted"/>
<reference evidence="2" key="1">
    <citation type="submission" date="2017-04" db="EMBL/GenBank/DDBJ databases">
        <authorList>
            <person name="Varghese N."/>
            <person name="Submissions S."/>
        </authorList>
    </citation>
    <scope>NUCLEOTIDE SEQUENCE [LARGE SCALE GENOMIC DNA]</scope>
    <source>
        <strain evidence="2">K3S</strain>
    </source>
</reference>
<keyword evidence="2" id="KW-1185">Reference proteome</keyword>
<gene>
    <name evidence="1" type="ORF">SAMN06295933_0275</name>
</gene>